<reference evidence="1" key="1">
    <citation type="submission" date="2018-02" db="EMBL/GenBank/DDBJ databases">
        <authorList>
            <person name="Silar P."/>
        </authorList>
    </citation>
    <scope>NUCLEOTIDE SEQUENCE [LARGE SCALE GENOMIC DNA]</scope>
    <source>
        <strain evidence="1">T</strain>
    </source>
</reference>
<protein>
    <submittedName>
        <fullName evidence="1">Uncharacterized protein</fullName>
    </submittedName>
</protein>
<dbReference type="Proteomes" id="UP000280685">
    <property type="component" value="Chromosome 5"/>
</dbReference>
<dbReference type="EMBL" id="LR026968">
    <property type="protein sequence ID" value="VBB81555.1"/>
    <property type="molecule type" value="Genomic_DNA"/>
</dbReference>
<organism evidence="1 2">
    <name type="scientific">Podospora comata</name>
    <dbReference type="NCBI Taxonomy" id="48703"/>
    <lineage>
        <taxon>Eukaryota</taxon>
        <taxon>Fungi</taxon>
        <taxon>Dikarya</taxon>
        <taxon>Ascomycota</taxon>
        <taxon>Pezizomycotina</taxon>
        <taxon>Sordariomycetes</taxon>
        <taxon>Sordariomycetidae</taxon>
        <taxon>Sordariales</taxon>
        <taxon>Podosporaceae</taxon>
        <taxon>Podospora</taxon>
    </lineage>
</organism>
<proteinExistence type="predicted"/>
<name>A0ABY6SDN8_PODCO</name>
<evidence type="ECO:0000313" key="1">
    <source>
        <dbReference type="EMBL" id="VBB81555.1"/>
    </source>
</evidence>
<evidence type="ECO:0000313" key="2">
    <source>
        <dbReference type="Proteomes" id="UP000280685"/>
    </source>
</evidence>
<accession>A0ABY6SDN8</accession>
<gene>
    <name evidence="1" type="ORF">PODCO_507415</name>
</gene>
<keyword evidence="2" id="KW-1185">Reference proteome</keyword>
<sequence>MPDKKATRAKPEDTPALVLDCQRRITSAYASLEKRQDEFIENFRRNPETQLFPVNSIRADVGELKAAKSSLVETKGGRVKCPKDVLDYTNKIRRYILTTAKIKGGKCHS</sequence>